<comment type="subcellular location">
    <subcellularLocation>
        <location evidence="1 10">Cell inner membrane</location>
    </subcellularLocation>
</comment>
<evidence type="ECO:0000256" key="9">
    <source>
        <dbReference type="ARBA" id="ARBA00023136"/>
    </source>
</evidence>
<evidence type="ECO:0000256" key="8">
    <source>
        <dbReference type="ARBA" id="ARBA00022989"/>
    </source>
</evidence>
<dbReference type="PANTHER" id="PTHR38831:SF1">
    <property type="entry name" value="TYPE II SECRETION SYSTEM PROTEIN K-RELATED"/>
    <property type="match status" value="1"/>
</dbReference>
<keyword evidence="9 10" id="KW-0472">Membrane</keyword>
<keyword evidence="4 10" id="KW-1003">Cell membrane</keyword>
<keyword evidence="6" id="KW-0812">Transmembrane</keyword>
<evidence type="ECO:0000256" key="6">
    <source>
        <dbReference type="ARBA" id="ARBA00022692"/>
    </source>
</evidence>
<reference evidence="13 14" key="1">
    <citation type="submission" date="2023-12" db="EMBL/GenBank/DDBJ databases">
        <title>Friends and Foes: Symbiotic and Algicidal bacterial influence on Karenia brevis blooms.</title>
        <authorList>
            <person name="Fei C."/>
            <person name="Mohamed A.R."/>
            <person name="Booker A."/>
            <person name="Arshad M."/>
            <person name="Klass S."/>
            <person name="Ahn S."/>
            <person name="Gilbert P.M."/>
            <person name="Heil C.A."/>
            <person name="Martinez J.M."/>
            <person name="Amin S.A."/>
        </authorList>
    </citation>
    <scope>NUCLEOTIDE SEQUENCE [LARGE SCALE GENOMIC DNA]</scope>
    <source>
        <strain evidence="13 14">CE15</strain>
    </source>
</reference>
<dbReference type="NCBIfam" id="NF037980">
    <property type="entry name" value="T2SS_GspK"/>
    <property type="match status" value="1"/>
</dbReference>
<gene>
    <name evidence="13" type="primary">gspK</name>
    <name evidence="13" type="ORF">WAE96_01290</name>
</gene>
<sequence length="327" mass="36865">MRLKQTGAALIIVLFVVALAASLAVKMNARLMVEVQRSSNLVLQQQARWYAMAGEALAKQLLIEVKKQDKDRIDLSQKWAVETPPYPVEDGTVAGKIIDLQACLNLNALRFVDPNNASTRNFNEAHKTLEALLDIIPDLPMEESKEALADSVFDWLDEDSMPKRQGVEEGEYMSYSIPYMTANNLFASVSELRLIRGFNPIIVEKLKPYVCVIPQYDEFKVNVNTLQPEQSLLLAAMLDISESQAETIISQRPNEGWDDLNKFINDAKQNGAKSLDDKDKRFVINSNYFEAQIKASFFETNFAMKSIIHITDNQKVSVLARRFGGVQ</sequence>
<dbReference type="InterPro" id="IPR049179">
    <property type="entry name" value="T2SSK_SAM-like_2nd"/>
</dbReference>
<evidence type="ECO:0000256" key="10">
    <source>
        <dbReference type="PIRNR" id="PIRNR002786"/>
    </source>
</evidence>
<evidence type="ECO:0000259" key="12">
    <source>
        <dbReference type="Pfam" id="PF21687"/>
    </source>
</evidence>
<dbReference type="Proteomes" id="UP001382455">
    <property type="component" value="Unassembled WGS sequence"/>
</dbReference>
<dbReference type="Gene3D" id="1.10.40.60">
    <property type="entry name" value="EpsJ-like"/>
    <property type="match status" value="2"/>
</dbReference>
<organism evidence="13 14">
    <name type="scientific">Pseudoalteromonas spongiae</name>
    <dbReference type="NCBI Taxonomy" id="298657"/>
    <lineage>
        <taxon>Bacteria</taxon>
        <taxon>Pseudomonadati</taxon>
        <taxon>Pseudomonadota</taxon>
        <taxon>Gammaproteobacteria</taxon>
        <taxon>Alteromonadales</taxon>
        <taxon>Pseudoalteromonadaceae</taxon>
        <taxon>Pseudoalteromonas</taxon>
    </lineage>
</organism>
<evidence type="ECO:0000256" key="5">
    <source>
        <dbReference type="ARBA" id="ARBA00022519"/>
    </source>
</evidence>
<keyword evidence="7" id="KW-0653">Protein transport</keyword>
<dbReference type="Pfam" id="PF21687">
    <property type="entry name" value="T2SSK_1st"/>
    <property type="match status" value="1"/>
</dbReference>
<dbReference type="Pfam" id="PF03934">
    <property type="entry name" value="T2SSK"/>
    <property type="match status" value="1"/>
</dbReference>
<evidence type="ECO:0000313" key="14">
    <source>
        <dbReference type="Proteomes" id="UP001382455"/>
    </source>
</evidence>
<keyword evidence="14" id="KW-1185">Reference proteome</keyword>
<feature type="domain" description="T2SS protein K first SAM-like" evidence="12">
    <location>
        <begin position="102"/>
        <end position="215"/>
    </location>
</feature>
<dbReference type="InterPro" id="IPR038072">
    <property type="entry name" value="GspK_central_sf"/>
</dbReference>
<name>A0ABU8EN44_9GAMM</name>
<dbReference type="EMBL" id="JBAWKS010000001">
    <property type="protein sequence ID" value="MEI4548339.1"/>
    <property type="molecule type" value="Genomic_DNA"/>
</dbReference>
<evidence type="ECO:0000313" key="13">
    <source>
        <dbReference type="EMBL" id="MEI4548339.1"/>
    </source>
</evidence>
<dbReference type="RefSeq" id="WP_336434327.1">
    <property type="nucleotide sequence ID" value="NZ_JBAWKS010000001.1"/>
</dbReference>
<evidence type="ECO:0000256" key="4">
    <source>
        <dbReference type="ARBA" id="ARBA00022475"/>
    </source>
</evidence>
<dbReference type="InterPro" id="IPR005628">
    <property type="entry name" value="GspK"/>
</dbReference>
<dbReference type="InterPro" id="IPR045584">
    <property type="entry name" value="Pilin-like"/>
</dbReference>
<feature type="domain" description="T2SS protein K second SAM-like" evidence="11">
    <location>
        <begin position="221"/>
        <end position="284"/>
    </location>
</feature>
<dbReference type="Gene3D" id="3.30.1300.30">
    <property type="entry name" value="GSPII I/J protein-like"/>
    <property type="match status" value="1"/>
</dbReference>
<protein>
    <recommendedName>
        <fullName evidence="10">Type II secretion system protein K</fullName>
    </recommendedName>
</protein>
<evidence type="ECO:0000256" key="7">
    <source>
        <dbReference type="ARBA" id="ARBA00022927"/>
    </source>
</evidence>
<evidence type="ECO:0000256" key="1">
    <source>
        <dbReference type="ARBA" id="ARBA00004533"/>
    </source>
</evidence>
<proteinExistence type="inferred from homology"/>
<dbReference type="PIRSF" id="PIRSF002786">
    <property type="entry name" value="XcpX"/>
    <property type="match status" value="1"/>
</dbReference>
<dbReference type="InterPro" id="IPR049031">
    <property type="entry name" value="T2SSK_SAM-like_1st"/>
</dbReference>
<evidence type="ECO:0000259" key="11">
    <source>
        <dbReference type="Pfam" id="PF03934"/>
    </source>
</evidence>
<keyword evidence="5 10" id="KW-0997">Cell inner membrane</keyword>
<dbReference type="SUPFAM" id="SSF54523">
    <property type="entry name" value="Pili subunits"/>
    <property type="match status" value="1"/>
</dbReference>
<evidence type="ECO:0000256" key="3">
    <source>
        <dbReference type="ARBA" id="ARBA00022448"/>
    </source>
</evidence>
<keyword evidence="8" id="KW-1133">Transmembrane helix</keyword>
<accession>A0ABU8EN44</accession>
<comment type="similarity">
    <text evidence="2 10">Belongs to the GSP K family.</text>
</comment>
<dbReference type="SUPFAM" id="SSF158544">
    <property type="entry name" value="GspK insert domain-like"/>
    <property type="match status" value="2"/>
</dbReference>
<dbReference type="PANTHER" id="PTHR38831">
    <property type="entry name" value="TYPE II SECRETION SYSTEM PROTEIN K"/>
    <property type="match status" value="1"/>
</dbReference>
<evidence type="ECO:0000256" key="2">
    <source>
        <dbReference type="ARBA" id="ARBA00007246"/>
    </source>
</evidence>
<keyword evidence="3 10" id="KW-0813">Transport</keyword>
<comment type="caution">
    <text evidence="13">The sequence shown here is derived from an EMBL/GenBank/DDBJ whole genome shotgun (WGS) entry which is preliminary data.</text>
</comment>